<dbReference type="InterPro" id="IPR031915">
    <property type="entry name" value="Clr2_N"/>
</dbReference>
<dbReference type="AlphaFoldDB" id="A0A9P4PY78"/>
<feature type="domain" description="Cryptic loci regulator 2 N-terminal" evidence="3">
    <location>
        <begin position="85"/>
        <end position="168"/>
    </location>
</feature>
<evidence type="ECO:0000256" key="1">
    <source>
        <dbReference type="SAM" id="MobiDB-lite"/>
    </source>
</evidence>
<accession>A0A9P4PY78</accession>
<dbReference type="GO" id="GO:0030466">
    <property type="term" value="P:silent mating-type cassette heterochromatin formation"/>
    <property type="evidence" value="ECO:0007669"/>
    <property type="project" value="TreeGrafter"/>
</dbReference>
<evidence type="ECO:0000259" key="2">
    <source>
        <dbReference type="Pfam" id="PF10383"/>
    </source>
</evidence>
<proteinExistence type="predicted"/>
<dbReference type="Proteomes" id="UP000799441">
    <property type="component" value="Unassembled WGS sequence"/>
</dbReference>
<dbReference type="InterPro" id="IPR038986">
    <property type="entry name" value="Clr2"/>
</dbReference>
<dbReference type="PANTHER" id="PTHR38046:SF1">
    <property type="entry name" value="CRYPTIC LOCI REGULATOR 2"/>
    <property type="match status" value="1"/>
</dbReference>
<evidence type="ECO:0000313" key="5">
    <source>
        <dbReference type="Proteomes" id="UP000799441"/>
    </source>
</evidence>
<feature type="region of interest" description="Disordered" evidence="1">
    <location>
        <begin position="181"/>
        <end position="248"/>
    </location>
</feature>
<dbReference type="GO" id="GO:0070824">
    <property type="term" value="C:SHREC complex"/>
    <property type="evidence" value="ECO:0007669"/>
    <property type="project" value="InterPro"/>
</dbReference>
<protein>
    <recommendedName>
        <fullName evidence="6">Cryptic loci regulator 2 N-terminal domain-containing protein</fullName>
    </recommendedName>
</protein>
<feature type="compositionally biased region" description="Low complexity" evidence="1">
    <location>
        <begin position="238"/>
        <end position="247"/>
    </location>
</feature>
<evidence type="ECO:0000313" key="4">
    <source>
        <dbReference type="EMBL" id="KAF2716020.1"/>
    </source>
</evidence>
<comment type="caution">
    <text evidence="4">The sequence shown here is derived from an EMBL/GenBank/DDBJ whole genome shotgun (WGS) entry which is preliminary data.</text>
</comment>
<dbReference type="Pfam" id="PF10383">
    <property type="entry name" value="Clr2"/>
    <property type="match status" value="1"/>
</dbReference>
<reference evidence="4" key="1">
    <citation type="journal article" date="2020" name="Stud. Mycol.">
        <title>101 Dothideomycetes genomes: a test case for predicting lifestyles and emergence of pathogens.</title>
        <authorList>
            <person name="Haridas S."/>
            <person name="Albert R."/>
            <person name="Binder M."/>
            <person name="Bloem J."/>
            <person name="Labutti K."/>
            <person name="Salamov A."/>
            <person name="Andreopoulos B."/>
            <person name="Baker S."/>
            <person name="Barry K."/>
            <person name="Bills G."/>
            <person name="Bluhm B."/>
            <person name="Cannon C."/>
            <person name="Castanera R."/>
            <person name="Culley D."/>
            <person name="Daum C."/>
            <person name="Ezra D."/>
            <person name="Gonzalez J."/>
            <person name="Henrissat B."/>
            <person name="Kuo A."/>
            <person name="Liang C."/>
            <person name="Lipzen A."/>
            <person name="Lutzoni F."/>
            <person name="Magnuson J."/>
            <person name="Mondo S."/>
            <person name="Nolan M."/>
            <person name="Ohm R."/>
            <person name="Pangilinan J."/>
            <person name="Park H.-J."/>
            <person name="Ramirez L."/>
            <person name="Alfaro M."/>
            <person name="Sun H."/>
            <person name="Tritt A."/>
            <person name="Yoshinaga Y."/>
            <person name="Zwiers L.-H."/>
            <person name="Turgeon B."/>
            <person name="Goodwin S."/>
            <person name="Spatafora J."/>
            <person name="Crous P."/>
            <person name="Grigoriev I."/>
        </authorList>
    </citation>
    <scope>NUCLEOTIDE SEQUENCE</scope>
    <source>
        <strain evidence="4">CBS 116435</strain>
    </source>
</reference>
<dbReference type="InterPro" id="IPR018839">
    <property type="entry name" value="Tscrpt-silencing_Clr2_C"/>
</dbReference>
<dbReference type="Pfam" id="PF16761">
    <property type="entry name" value="Clr2_transil"/>
    <property type="match status" value="1"/>
</dbReference>
<dbReference type="PANTHER" id="PTHR38046">
    <property type="entry name" value="CRYPTIC LOCI REGULATOR 2"/>
    <property type="match status" value="1"/>
</dbReference>
<sequence length="664" mass="73882">MARFYPLYIRRSDGKLEIVSKGKRHELNQPTDEQMDQKPDKNGVSDFYREIPADEAKHVDWRRKLGGMLARELNHQEKAGTDSGYILVTFPENYRLYEHVKKTEKDGRTDIKTKTHAAGGNDRQDAYLYGHPVGRKKRFRSPADFFPHLLWLATDESGDPDNCRCKICCPEDLEAAIPGARQKQEKDKPLKPEPAPPAPPAPPTPPATTTTTDPVPPRALQRTPSATPTFTPPPQLQPSPLAEPQLPDQRTDSEYHRFMYRPGELVWFQRSQAWGLGVILKRWVAHAGHNSYVVQPLSHPFAPIPSVTKTSEQELRPWLAWSVPGYTNAQLNEMRDPPTYATADWQGIMHKRYGNGDLEVDASILAAKSIDASYTPLHPSKTDQLGPSVTEQHFNALFLGAEKVWVGEPVRLLTGSGTDILVVHDVVERIQLDASNPQRITNRYPAFVGDIYCLTHVSHPNPALPTPAAPNNNPQLPRRITEDLAWRNARSIQVKRQAAFWKLKATAQRVSINDVKGRWYEASLLLPILQGSTFQDAAARGEVQEAGLFMNSRHDCQNQNRNPALPKVPRVDHRQETRRETLGQAVPAQTKIDDSDTPPSTVDPNLSAGKGNGGLDVGQRFESTGNGSGGLEEFMNIDGVDDHASSIAGYGQNFGAQGHGPAYF</sequence>
<evidence type="ECO:0000259" key="3">
    <source>
        <dbReference type="Pfam" id="PF16761"/>
    </source>
</evidence>
<name>A0A9P4PY78_9PEZI</name>
<dbReference type="GO" id="GO:0031934">
    <property type="term" value="C:mating-type region heterochromatin"/>
    <property type="evidence" value="ECO:0007669"/>
    <property type="project" value="TreeGrafter"/>
</dbReference>
<dbReference type="EMBL" id="MU003905">
    <property type="protein sequence ID" value="KAF2716020.1"/>
    <property type="molecule type" value="Genomic_DNA"/>
</dbReference>
<gene>
    <name evidence="4" type="ORF">K431DRAFT_279784</name>
</gene>
<dbReference type="GO" id="GO:0033553">
    <property type="term" value="C:rDNA heterochromatin"/>
    <property type="evidence" value="ECO:0007669"/>
    <property type="project" value="TreeGrafter"/>
</dbReference>
<feature type="compositionally biased region" description="Basic and acidic residues" evidence="1">
    <location>
        <begin position="569"/>
        <end position="581"/>
    </location>
</feature>
<feature type="region of interest" description="Disordered" evidence="1">
    <location>
        <begin position="554"/>
        <end position="617"/>
    </location>
</feature>
<evidence type="ECO:0008006" key="6">
    <source>
        <dbReference type="Google" id="ProtNLM"/>
    </source>
</evidence>
<dbReference type="OrthoDB" id="2421327at2759"/>
<feature type="domain" description="Cryptic loci regulator 2 C-terminal" evidence="2">
    <location>
        <begin position="393"/>
        <end position="521"/>
    </location>
</feature>
<keyword evidence="5" id="KW-1185">Reference proteome</keyword>
<feature type="compositionally biased region" description="Basic and acidic residues" evidence="1">
    <location>
        <begin position="182"/>
        <end position="191"/>
    </location>
</feature>
<feature type="compositionally biased region" description="Pro residues" evidence="1">
    <location>
        <begin position="192"/>
        <end position="206"/>
    </location>
</feature>
<organism evidence="4 5">
    <name type="scientific">Polychaeton citri CBS 116435</name>
    <dbReference type="NCBI Taxonomy" id="1314669"/>
    <lineage>
        <taxon>Eukaryota</taxon>
        <taxon>Fungi</taxon>
        <taxon>Dikarya</taxon>
        <taxon>Ascomycota</taxon>
        <taxon>Pezizomycotina</taxon>
        <taxon>Dothideomycetes</taxon>
        <taxon>Dothideomycetidae</taxon>
        <taxon>Capnodiales</taxon>
        <taxon>Capnodiaceae</taxon>
        <taxon>Polychaeton</taxon>
    </lineage>
</organism>